<evidence type="ECO:0000256" key="11">
    <source>
        <dbReference type="ARBA" id="ARBA00023172"/>
    </source>
</evidence>
<dbReference type="Pfam" id="PF00665">
    <property type="entry name" value="rve"/>
    <property type="match status" value="1"/>
</dbReference>
<keyword evidence="1" id="KW-0645">Protease</keyword>
<keyword evidence="6" id="KW-0694">RNA-binding</keyword>
<evidence type="ECO:0000256" key="6">
    <source>
        <dbReference type="ARBA" id="ARBA00022884"/>
    </source>
</evidence>
<keyword evidence="4" id="KW-0378">Hydrolase</keyword>
<dbReference type="GO" id="GO:0003964">
    <property type="term" value="F:RNA-directed DNA polymerase activity"/>
    <property type="evidence" value="ECO:0007669"/>
    <property type="project" value="UniProtKB-KW"/>
</dbReference>
<sequence length="376" mass="42616">MYVPEANDLRLHVLKYKHDHSLSGHFSQNCTLELIQREYTWPGIRTYVKDYIKSCTACARAKTPRHQPYGMLKQLPVPDRPWNSISMDFIEQLPSSSGFTAILVVIDQLSKQAIFIPTRDTITSPELAQLFLLHVFAKHGIPAHVTSDRGSKFVLHFFQSLGKALDMKLHFTSGYHPEGDGQTKQANQTLEQYLRMYCNYQQDNWSDLLPLAKFAYNNAPSATTGVSPFFTNKGYHPNITVHPERDLSSAWPREYAVDLESLHQYLRGEMAAAQKRYQGPADARRSPAPDFKVGDQKLSKKNLSPYPIIAQVGTLSFTICLPNSMRAVHPIFHISQLEPVTPNTIPNWSQPPPPPVEVDGEPEYEITEILDSKLDQ</sequence>
<evidence type="ECO:0000256" key="2">
    <source>
        <dbReference type="ARBA" id="ARBA00022723"/>
    </source>
</evidence>
<dbReference type="InterPro" id="IPR036397">
    <property type="entry name" value="RNaseH_sf"/>
</dbReference>
<evidence type="ECO:0000256" key="10">
    <source>
        <dbReference type="ARBA" id="ARBA00023125"/>
    </source>
</evidence>
<gene>
    <name evidence="14" type="ORF">SCLCIDRAFT_28376</name>
</gene>
<dbReference type="GO" id="GO:0015074">
    <property type="term" value="P:DNA integration"/>
    <property type="evidence" value="ECO:0007669"/>
    <property type="project" value="UniProtKB-KW"/>
</dbReference>
<keyword evidence="3" id="KW-0064">Aspartyl protease</keyword>
<dbReference type="GO" id="GO:0006310">
    <property type="term" value="P:DNA recombination"/>
    <property type="evidence" value="ECO:0007669"/>
    <property type="project" value="UniProtKB-KW"/>
</dbReference>
<keyword evidence="9" id="KW-0808">Transferase</keyword>
<dbReference type="PROSITE" id="PS50994">
    <property type="entry name" value="INTEGRASE"/>
    <property type="match status" value="1"/>
</dbReference>
<evidence type="ECO:0000256" key="3">
    <source>
        <dbReference type="ARBA" id="ARBA00022750"/>
    </source>
</evidence>
<feature type="region of interest" description="Disordered" evidence="12">
    <location>
        <begin position="276"/>
        <end position="295"/>
    </location>
</feature>
<evidence type="ECO:0000256" key="9">
    <source>
        <dbReference type="ARBA" id="ARBA00022932"/>
    </source>
</evidence>
<dbReference type="STRING" id="1036808.A0A0C3DQ31"/>
<reference evidence="15" key="2">
    <citation type="submission" date="2015-01" db="EMBL/GenBank/DDBJ databases">
        <title>Evolutionary Origins and Diversification of the Mycorrhizal Mutualists.</title>
        <authorList>
            <consortium name="DOE Joint Genome Institute"/>
            <consortium name="Mycorrhizal Genomics Consortium"/>
            <person name="Kohler A."/>
            <person name="Kuo A."/>
            <person name="Nagy L.G."/>
            <person name="Floudas D."/>
            <person name="Copeland A."/>
            <person name="Barry K.W."/>
            <person name="Cichocki N."/>
            <person name="Veneault-Fourrey C."/>
            <person name="LaButti K."/>
            <person name="Lindquist E.A."/>
            <person name="Lipzen A."/>
            <person name="Lundell T."/>
            <person name="Morin E."/>
            <person name="Murat C."/>
            <person name="Riley R."/>
            <person name="Ohm R."/>
            <person name="Sun H."/>
            <person name="Tunlid A."/>
            <person name="Henrissat B."/>
            <person name="Grigoriev I.V."/>
            <person name="Hibbett D.S."/>
            <person name="Martin F."/>
        </authorList>
    </citation>
    <scope>NUCLEOTIDE SEQUENCE [LARGE SCALE GENOMIC DNA]</scope>
    <source>
        <strain evidence="15">Foug A</strain>
    </source>
</reference>
<dbReference type="Gene3D" id="3.30.420.10">
    <property type="entry name" value="Ribonuclease H-like superfamily/Ribonuclease H"/>
    <property type="match status" value="1"/>
</dbReference>
<dbReference type="InterPro" id="IPR041588">
    <property type="entry name" value="Integrase_H2C2"/>
</dbReference>
<evidence type="ECO:0000256" key="8">
    <source>
        <dbReference type="ARBA" id="ARBA00022918"/>
    </source>
</evidence>
<keyword evidence="5" id="KW-0460">Magnesium</keyword>
<keyword evidence="15" id="KW-1185">Reference proteome</keyword>
<dbReference type="HOGENOM" id="CLU_000384_6_12_1"/>
<dbReference type="PANTHER" id="PTHR37984:SF5">
    <property type="entry name" value="PROTEIN NYNRIN-LIKE"/>
    <property type="match status" value="1"/>
</dbReference>
<protein>
    <recommendedName>
        <fullName evidence="13">Integrase catalytic domain-containing protein</fullName>
    </recommendedName>
</protein>
<keyword evidence="8" id="KW-0695">RNA-directed DNA polymerase</keyword>
<evidence type="ECO:0000313" key="14">
    <source>
        <dbReference type="EMBL" id="KIM58096.1"/>
    </source>
</evidence>
<evidence type="ECO:0000256" key="4">
    <source>
        <dbReference type="ARBA" id="ARBA00022801"/>
    </source>
</evidence>
<feature type="domain" description="Integrase catalytic" evidence="13">
    <location>
        <begin position="77"/>
        <end position="236"/>
    </location>
</feature>
<dbReference type="InterPro" id="IPR001584">
    <property type="entry name" value="Integrase_cat-core"/>
</dbReference>
<dbReference type="Pfam" id="PF24626">
    <property type="entry name" value="SH3_Tf2-1"/>
    <property type="match status" value="1"/>
</dbReference>
<keyword evidence="2" id="KW-0479">Metal-binding</keyword>
<dbReference type="InterPro" id="IPR012337">
    <property type="entry name" value="RNaseH-like_sf"/>
</dbReference>
<evidence type="ECO:0000256" key="5">
    <source>
        <dbReference type="ARBA" id="ARBA00022842"/>
    </source>
</evidence>
<organism evidence="14 15">
    <name type="scientific">Scleroderma citrinum Foug A</name>
    <dbReference type="NCBI Taxonomy" id="1036808"/>
    <lineage>
        <taxon>Eukaryota</taxon>
        <taxon>Fungi</taxon>
        <taxon>Dikarya</taxon>
        <taxon>Basidiomycota</taxon>
        <taxon>Agaricomycotina</taxon>
        <taxon>Agaricomycetes</taxon>
        <taxon>Agaricomycetidae</taxon>
        <taxon>Boletales</taxon>
        <taxon>Sclerodermatineae</taxon>
        <taxon>Sclerodermataceae</taxon>
        <taxon>Scleroderma</taxon>
    </lineage>
</organism>
<reference evidence="14 15" key="1">
    <citation type="submission" date="2014-04" db="EMBL/GenBank/DDBJ databases">
        <authorList>
            <consortium name="DOE Joint Genome Institute"/>
            <person name="Kuo A."/>
            <person name="Kohler A."/>
            <person name="Nagy L.G."/>
            <person name="Floudas D."/>
            <person name="Copeland A."/>
            <person name="Barry K.W."/>
            <person name="Cichocki N."/>
            <person name="Veneault-Fourrey C."/>
            <person name="LaButti K."/>
            <person name="Lindquist E.A."/>
            <person name="Lipzen A."/>
            <person name="Lundell T."/>
            <person name="Morin E."/>
            <person name="Murat C."/>
            <person name="Sun H."/>
            <person name="Tunlid A."/>
            <person name="Henrissat B."/>
            <person name="Grigoriev I.V."/>
            <person name="Hibbett D.S."/>
            <person name="Martin F."/>
            <person name="Nordberg H.P."/>
            <person name="Cantor M.N."/>
            <person name="Hua S.X."/>
        </authorList>
    </citation>
    <scope>NUCLEOTIDE SEQUENCE [LARGE SCALE GENOMIC DNA]</scope>
    <source>
        <strain evidence="14 15">Foug A</strain>
    </source>
</reference>
<dbReference type="GO" id="GO:0005634">
    <property type="term" value="C:nucleus"/>
    <property type="evidence" value="ECO:0007669"/>
    <property type="project" value="UniProtKB-ARBA"/>
</dbReference>
<keyword evidence="10" id="KW-0238">DNA-binding</keyword>
<dbReference type="PANTHER" id="PTHR37984">
    <property type="entry name" value="PROTEIN CBG26694"/>
    <property type="match status" value="1"/>
</dbReference>
<name>A0A0C3DQ31_9AGAM</name>
<keyword evidence="9" id="KW-0548">Nucleotidyltransferase</keyword>
<evidence type="ECO:0000256" key="7">
    <source>
        <dbReference type="ARBA" id="ARBA00022908"/>
    </source>
</evidence>
<keyword evidence="9" id="KW-0239">DNA-directed DNA polymerase</keyword>
<evidence type="ECO:0000259" key="13">
    <source>
        <dbReference type="PROSITE" id="PS50994"/>
    </source>
</evidence>
<dbReference type="GO" id="GO:0046872">
    <property type="term" value="F:metal ion binding"/>
    <property type="evidence" value="ECO:0007669"/>
    <property type="project" value="UniProtKB-KW"/>
</dbReference>
<dbReference type="Pfam" id="PF17921">
    <property type="entry name" value="Integrase_H2C2"/>
    <property type="match status" value="1"/>
</dbReference>
<dbReference type="InterPro" id="IPR050951">
    <property type="entry name" value="Retrovirus_Pol_polyprotein"/>
</dbReference>
<feature type="compositionally biased region" description="Basic and acidic residues" evidence="12">
    <location>
        <begin position="282"/>
        <end position="295"/>
    </location>
</feature>
<dbReference type="InParanoid" id="A0A0C3DQ31"/>
<evidence type="ECO:0000313" key="15">
    <source>
        <dbReference type="Proteomes" id="UP000053989"/>
    </source>
</evidence>
<dbReference type="Gene3D" id="1.10.340.70">
    <property type="match status" value="1"/>
</dbReference>
<dbReference type="AlphaFoldDB" id="A0A0C3DQ31"/>
<dbReference type="FunFam" id="3.30.420.10:FF:000032">
    <property type="entry name" value="Retrovirus-related Pol polyprotein from transposon 297-like Protein"/>
    <property type="match status" value="1"/>
</dbReference>
<dbReference type="SUPFAM" id="SSF53098">
    <property type="entry name" value="Ribonuclease H-like"/>
    <property type="match status" value="1"/>
</dbReference>
<dbReference type="GO" id="GO:0003887">
    <property type="term" value="F:DNA-directed DNA polymerase activity"/>
    <property type="evidence" value="ECO:0007669"/>
    <property type="project" value="UniProtKB-KW"/>
</dbReference>
<evidence type="ECO:0000256" key="12">
    <source>
        <dbReference type="SAM" id="MobiDB-lite"/>
    </source>
</evidence>
<proteinExistence type="predicted"/>
<dbReference type="GO" id="GO:0006508">
    <property type="term" value="P:proteolysis"/>
    <property type="evidence" value="ECO:0007669"/>
    <property type="project" value="UniProtKB-KW"/>
</dbReference>
<keyword evidence="11" id="KW-0233">DNA recombination</keyword>
<dbReference type="EMBL" id="KN822091">
    <property type="protein sequence ID" value="KIM58096.1"/>
    <property type="molecule type" value="Genomic_DNA"/>
</dbReference>
<dbReference type="Proteomes" id="UP000053989">
    <property type="component" value="Unassembled WGS sequence"/>
</dbReference>
<keyword evidence="7" id="KW-0229">DNA integration</keyword>
<dbReference type="InterPro" id="IPR056924">
    <property type="entry name" value="SH3_Tf2-1"/>
</dbReference>
<evidence type="ECO:0000256" key="1">
    <source>
        <dbReference type="ARBA" id="ARBA00022670"/>
    </source>
</evidence>
<dbReference type="GO" id="GO:0004190">
    <property type="term" value="F:aspartic-type endopeptidase activity"/>
    <property type="evidence" value="ECO:0007669"/>
    <property type="project" value="UniProtKB-KW"/>
</dbReference>
<dbReference type="GO" id="GO:0003677">
    <property type="term" value="F:DNA binding"/>
    <property type="evidence" value="ECO:0007669"/>
    <property type="project" value="UniProtKB-KW"/>
</dbReference>
<dbReference type="GO" id="GO:0003723">
    <property type="term" value="F:RNA binding"/>
    <property type="evidence" value="ECO:0007669"/>
    <property type="project" value="UniProtKB-KW"/>
</dbReference>
<dbReference type="OrthoDB" id="3245145at2759"/>
<accession>A0A0C3DQ31</accession>